<feature type="transmembrane region" description="Helical" evidence="2">
    <location>
        <begin position="127"/>
        <end position="145"/>
    </location>
</feature>
<evidence type="ECO:0000256" key="1">
    <source>
        <dbReference type="SAM" id="MobiDB-lite"/>
    </source>
</evidence>
<reference evidence="3 4" key="2">
    <citation type="submission" date="2021-07" db="EMBL/GenBank/DDBJ databases">
        <authorList>
            <person name="Matsumoto Y."/>
            <person name="Motooka D."/>
            <person name="Nakamura S."/>
        </authorList>
    </citation>
    <scope>NUCLEOTIDE SEQUENCE [LARGE SCALE GENOMIC DNA]</scope>
    <source>
        <strain evidence="3 4">TY59</strain>
    </source>
</reference>
<dbReference type="EMBL" id="AP024828">
    <property type="protein sequence ID" value="BCZ24871.1"/>
    <property type="molecule type" value="Genomic_DNA"/>
</dbReference>
<evidence type="ECO:0000313" key="4">
    <source>
        <dbReference type="Proteomes" id="UP000826012"/>
    </source>
</evidence>
<name>A0ABN6ILX6_9MYCO</name>
<feature type="region of interest" description="Disordered" evidence="1">
    <location>
        <begin position="1"/>
        <end position="28"/>
    </location>
</feature>
<dbReference type="Proteomes" id="UP000826012">
    <property type="component" value="Chromosome"/>
</dbReference>
<keyword evidence="4" id="KW-1185">Reference proteome</keyword>
<organism evidence="3 4">
    <name type="scientific">Mycobacterium senriense</name>
    <dbReference type="NCBI Taxonomy" id="2775496"/>
    <lineage>
        <taxon>Bacteria</taxon>
        <taxon>Bacillati</taxon>
        <taxon>Actinomycetota</taxon>
        <taxon>Actinomycetes</taxon>
        <taxon>Mycobacteriales</taxon>
        <taxon>Mycobacteriaceae</taxon>
        <taxon>Mycobacterium</taxon>
        <taxon>Mycobacterium avium complex (MAC)</taxon>
    </lineage>
</organism>
<proteinExistence type="predicted"/>
<keyword evidence="2" id="KW-1133">Transmembrane helix</keyword>
<feature type="transmembrane region" description="Helical" evidence="2">
    <location>
        <begin position="33"/>
        <end position="52"/>
    </location>
</feature>
<reference evidence="3 4" key="1">
    <citation type="submission" date="2021-07" db="EMBL/GenBank/DDBJ databases">
        <title>Complete genome sequence of nontuberculous Mycobacterium sp. TY59.</title>
        <authorList>
            <person name="Fukushima K."/>
        </authorList>
    </citation>
    <scope>NUCLEOTIDE SEQUENCE [LARGE SCALE GENOMIC DNA]</scope>
    <source>
        <strain evidence="3 4">TY59</strain>
    </source>
</reference>
<accession>A0ABN6ILX6</accession>
<keyword evidence="2" id="KW-0812">Transmembrane</keyword>
<evidence type="ECO:0000313" key="3">
    <source>
        <dbReference type="EMBL" id="BCZ24871.1"/>
    </source>
</evidence>
<protein>
    <recommendedName>
        <fullName evidence="5">DUF2752 domain-containing protein</fullName>
    </recommendedName>
</protein>
<sequence length="157" mass="16680">MLNSVTNARSAGWMGQPHPPAQPDPHGLRRHRFSIAAGTGVALGGALGYVALADPHRPSSIYPACPFKWLTGWNCPFCGGLRMTHDVLHGDVMAGIHDNVFLLVGIPLLAAWLLVRRARGKGAPPRAALLTVVVATIAWTVLRNLPAFPLFPSVLGG</sequence>
<dbReference type="Pfam" id="PF10825">
    <property type="entry name" value="DUF2752"/>
    <property type="match status" value="1"/>
</dbReference>
<evidence type="ECO:0000256" key="2">
    <source>
        <dbReference type="SAM" id="Phobius"/>
    </source>
</evidence>
<evidence type="ECO:0008006" key="5">
    <source>
        <dbReference type="Google" id="ProtNLM"/>
    </source>
</evidence>
<gene>
    <name evidence="3" type="ORF">MTY59_47260</name>
</gene>
<keyword evidence="2" id="KW-0472">Membrane</keyword>
<feature type="transmembrane region" description="Helical" evidence="2">
    <location>
        <begin position="96"/>
        <end position="115"/>
    </location>
</feature>
<dbReference type="InterPro" id="IPR021215">
    <property type="entry name" value="DUF2752"/>
</dbReference>